<dbReference type="Gene3D" id="3.30.420.10">
    <property type="entry name" value="Ribonuclease H-like superfamily/Ribonuclease H"/>
    <property type="match status" value="1"/>
</dbReference>
<accession>A0A834IAG1</accession>
<sequence>MSTEDGQRSGRPKEISTERVHHIIHEYLGMRKPCTKWVPRNLTLDQKQRRVDDSEQYLKMMKRNKPEFLRRSVTMDETWLHHFTPKSNRQLSEWTGHDKPAPKIEKNATVGWQGYGVCILGCAWNNFH</sequence>
<name>A0A834IAG1_RHYFE</name>
<dbReference type="PANTHER" id="PTHR46060:SF1">
    <property type="entry name" value="MARINER MOS1 TRANSPOSASE-LIKE PROTEIN"/>
    <property type="match status" value="1"/>
</dbReference>
<dbReference type="EMBL" id="JAACXV010004662">
    <property type="protein sequence ID" value="KAF7276999.1"/>
    <property type="molecule type" value="Genomic_DNA"/>
</dbReference>
<dbReference type="Proteomes" id="UP000625711">
    <property type="component" value="Unassembled WGS sequence"/>
</dbReference>
<evidence type="ECO:0000313" key="2">
    <source>
        <dbReference type="Proteomes" id="UP000625711"/>
    </source>
</evidence>
<proteinExistence type="predicted"/>
<reference evidence="1" key="1">
    <citation type="submission" date="2020-08" db="EMBL/GenBank/DDBJ databases">
        <title>Genome sequencing and assembly of the red palm weevil Rhynchophorus ferrugineus.</title>
        <authorList>
            <person name="Dias G.B."/>
            <person name="Bergman C.M."/>
            <person name="Manee M."/>
        </authorList>
    </citation>
    <scope>NUCLEOTIDE SEQUENCE</scope>
    <source>
        <strain evidence="1">AA-2017</strain>
        <tissue evidence="1">Whole larva</tissue>
    </source>
</reference>
<evidence type="ECO:0000313" key="1">
    <source>
        <dbReference type="EMBL" id="KAF7276999.1"/>
    </source>
</evidence>
<protein>
    <recommendedName>
        <fullName evidence="3">Transposase</fullName>
    </recommendedName>
</protein>
<dbReference type="InterPro" id="IPR036397">
    <property type="entry name" value="RNaseH_sf"/>
</dbReference>
<dbReference type="OrthoDB" id="8189655at2759"/>
<evidence type="ECO:0008006" key="3">
    <source>
        <dbReference type="Google" id="ProtNLM"/>
    </source>
</evidence>
<keyword evidence="2" id="KW-1185">Reference proteome</keyword>
<dbReference type="InterPro" id="IPR052709">
    <property type="entry name" value="Transposase-MT_Hybrid"/>
</dbReference>
<dbReference type="GO" id="GO:0003676">
    <property type="term" value="F:nucleic acid binding"/>
    <property type="evidence" value="ECO:0007669"/>
    <property type="project" value="InterPro"/>
</dbReference>
<comment type="caution">
    <text evidence="1">The sequence shown here is derived from an EMBL/GenBank/DDBJ whole genome shotgun (WGS) entry which is preliminary data.</text>
</comment>
<dbReference type="AlphaFoldDB" id="A0A834IAG1"/>
<organism evidence="1 2">
    <name type="scientific">Rhynchophorus ferrugineus</name>
    <name type="common">Red palm weevil</name>
    <name type="synonym">Curculio ferrugineus</name>
    <dbReference type="NCBI Taxonomy" id="354439"/>
    <lineage>
        <taxon>Eukaryota</taxon>
        <taxon>Metazoa</taxon>
        <taxon>Ecdysozoa</taxon>
        <taxon>Arthropoda</taxon>
        <taxon>Hexapoda</taxon>
        <taxon>Insecta</taxon>
        <taxon>Pterygota</taxon>
        <taxon>Neoptera</taxon>
        <taxon>Endopterygota</taxon>
        <taxon>Coleoptera</taxon>
        <taxon>Polyphaga</taxon>
        <taxon>Cucujiformia</taxon>
        <taxon>Curculionidae</taxon>
        <taxon>Dryophthorinae</taxon>
        <taxon>Rhynchophorus</taxon>
    </lineage>
</organism>
<dbReference type="PANTHER" id="PTHR46060">
    <property type="entry name" value="MARINER MOS1 TRANSPOSASE-LIKE PROTEIN"/>
    <property type="match status" value="1"/>
</dbReference>
<gene>
    <name evidence="1" type="ORF">GWI33_009573</name>
</gene>